<dbReference type="FunCoup" id="A0A0V0R7G2">
    <property type="interactions" value="52"/>
</dbReference>
<keyword evidence="2 4" id="KW-0863">Zinc-finger</keyword>
<dbReference type="EMBL" id="LDAU01000027">
    <property type="protein sequence ID" value="KRX10449.1"/>
    <property type="molecule type" value="Genomic_DNA"/>
</dbReference>
<evidence type="ECO:0000256" key="5">
    <source>
        <dbReference type="SAM" id="MobiDB-lite"/>
    </source>
</evidence>
<gene>
    <name evidence="7" type="ORF">PPERSA_08751</name>
</gene>
<dbReference type="SMART" id="SM00154">
    <property type="entry name" value="ZnF_AN1"/>
    <property type="match status" value="2"/>
</dbReference>
<evidence type="ECO:0000313" key="7">
    <source>
        <dbReference type="EMBL" id="KRX10449.1"/>
    </source>
</evidence>
<dbReference type="InParanoid" id="A0A0V0R7G2"/>
<dbReference type="PANTHER" id="PTHR14677">
    <property type="entry name" value="ARSENITE INDUCUBLE RNA ASSOCIATED PROTEIN AIP-1-RELATED"/>
    <property type="match status" value="1"/>
</dbReference>
<feature type="region of interest" description="Disordered" evidence="5">
    <location>
        <begin position="105"/>
        <end position="130"/>
    </location>
</feature>
<dbReference type="Gene3D" id="4.10.1110.10">
    <property type="entry name" value="AN1-like Zinc finger"/>
    <property type="match status" value="2"/>
</dbReference>
<feature type="domain" description="AN1-type" evidence="6">
    <location>
        <begin position="58"/>
        <end position="108"/>
    </location>
</feature>
<proteinExistence type="predicted"/>
<reference evidence="7 8" key="1">
    <citation type="journal article" date="2015" name="Sci. Rep.">
        <title>Genome of the facultative scuticociliatosis pathogen Pseudocohnilembus persalinus provides insight into its virulence through horizontal gene transfer.</title>
        <authorList>
            <person name="Xiong J."/>
            <person name="Wang G."/>
            <person name="Cheng J."/>
            <person name="Tian M."/>
            <person name="Pan X."/>
            <person name="Warren A."/>
            <person name="Jiang C."/>
            <person name="Yuan D."/>
            <person name="Miao W."/>
        </authorList>
    </citation>
    <scope>NUCLEOTIDE SEQUENCE [LARGE SCALE GENOMIC DNA]</scope>
    <source>
        <strain evidence="7">36N120E</strain>
    </source>
</reference>
<keyword evidence="1" id="KW-0479">Metal-binding</keyword>
<keyword evidence="3" id="KW-0862">Zinc</keyword>
<dbReference type="AlphaFoldDB" id="A0A0V0R7G2"/>
<dbReference type="Proteomes" id="UP000054937">
    <property type="component" value="Unassembled WGS sequence"/>
</dbReference>
<evidence type="ECO:0000259" key="6">
    <source>
        <dbReference type="PROSITE" id="PS51039"/>
    </source>
</evidence>
<dbReference type="GO" id="GO:0008270">
    <property type="term" value="F:zinc ion binding"/>
    <property type="evidence" value="ECO:0007669"/>
    <property type="project" value="UniProtKB-KW"/>
</dbReference>
<dbReference type="PANTHER" id="PTHR14677:SF20">
    <property type="entry name" value="ZINC FINGER AN1-TYPE CONTAINING 2A-RELATED"/>
    <property type="match status" value="1"/>
</dbReference>
<dbReference type="SUPFAM" id="SSF118310">
    <property type="entry name" value="AN1-like Zinc finger"/>
    <property type="match status" value="2"/>
</dbReference>
<feature type="region of interest" description="Disordered" evidence="5">
    <location>
        <begin position="44"/>
        <end position="64"/>
    </location>
</feature>
<dbReference type="OMA" id="DQMERCD"/>
<protein>
    <recommendedName>
        <fullName evidence="6">AN1-type domain-containing protein</fullName>
    </recommendedName>
</protein>
<evidence type="ECO:0000313" key="8">
    <source>
        <dbReference type="Proteomes" id="UP000054937"/>
    </source>
</evidence>
<evidence type="ECO:0000256" key="3">
    <source>
        <dbReference type="ARBA" id="ARBA00022833"/>
    </source>
</evidence>
<sequence length="154" mass="18174">MENYGTKCAFKECNQLDFLPFDCRYCQQKFCQNHRQPDQHNCEKIEKNAEKRPVSSSKEKKDRCPMPNCRTILTLTNQHECKNCGLNTCLACRFPEKHNCKALNNNNKNNFKQQNKKPITNPEKKQKKKSAFSFFCCGGDKNKQKRKKEMKQKK</sequence>
<feature type="compositionally biased region" description="Low complexity" evidence="5">
    <location>
        <begin position="105"/>
        <end position="117"/>
    </location>
</feature>
<comment type="caution">
    <text evidence="7">The sequence shown here is derived from an EMBL/GenBank/DDBJ whole genome shotgun (WGS) entry which is preliminary data.</text>
</comment>
<keyword evidence="8" id="KW-1185">Reference proteome</keyword>
<dbReference type="InterPro" id="IPR000058">
    <property type="entry name" value="Znf_AN1"/>
</dbReference>
<evidence type="ECO:0000256" key="1">
    <source>
        <dbReference type="ARBA" id="ARBA00022723"/>
    </source>
</evidence>
<feature type="domain" description="AN1-type" evidence="6">
    <location>
        <begin position="2"/>
        <end position="50"/>
    </location>
</feature>
<dbReference type="GO" id="GO:0005737">
    <property type="term" value="C:cytoplasm"/>
    <property type="evidence" value="ECO:0007669"/>
    <property type="project" value="TreeGrafter"/>
</dbReference>
<evidence type="ECO:0000256" key="4">
    <source>
        <dbReference type="PROSITE-ProRule" id="PRU00449"/>
    </source>
</evidence>
<dbReference type="Pfam" id="PF01428">
    <property type="entry name" value="zf-AN1"/>
    <property type="match status" value="2"/>
</dbReference>
<accession>A0A0V0R7G2</accession>
<name>A0A0V0R7G2_PSEPJ</name>
<organism evidence="7 8">
    <name type="scientific">Pseudocohnilembus persalinus</name>
    <name type="common">Ciliate</name>
    <dbReference type="NCBI Taxonomy" id="266149"/>
    <lineage>
        <taxon>Eukaryota</taxon>
        <taxon>Sar</taxon>
        <taxon>Alveolata</taxon>
        <taxon>Ciliophora</taxon>
        <taxon>Intramacronucleata</taxon>
        <taxon>Oligohymenophorea</taxon>
        <taxon>Scuticociliatia</taxon>
        <taxon>Philasterida</taxon>
        <taxon>Pseudocohnilembidae</taxon>
        <taxon>Pseudocohnilembus</taxon>
    </lineage>
</organism>
<evidence type="ECO:0000256" key="2">
    <source>
        <dbReference type="ARBA" id="ARBA00022771"/>
    </source>
</evidence>
<dbReference type="PROSITE" id="PS51039">
    <property type="entry name" value="ZF_AN1"/>
    <property type="match status" value="2"/>
</dbReference>
<dbReference type="InterPro" id="IPR035896">
    <property type="entry name" value="AN1-like_Znf"/>
</dbReference>
<dbReference type="OrthoDB" id="431929at2759"/>